<comment type="similarity">
    <text evidence="1 6">Belongs to the Cob(I)alamin adenosyltransferase family.</text>
</comment>
<evidence type="ECO:0000256" key="3">
    <source>
        <dbReference type="ARBA" id="ARBA00022679"/>
    </source>
</evidence>
<reference evidence="8 9" key="1">
    <citation type="journal article" date="2016" name="Nat. Commun.">
        <title>Thousands of microbial genomes shed light on interconnected biogeochemical processes in an aquifer system.</title>
        <authorList>
            <person name="Anantharaman K."/>
            <person name="Brown C.T."/>
            <person name="Hug L.A."/>
            <person name="Sharon I."/>
            <person name="Castelle C.J."/>
            <person name="Probst A.J."/>
            <person name="Thomas B.C."/>
            <person name="Singh A."/>
            <person name="Wilkins M.J."/>
            <person name="Karaoz U."/>
            <person name="Brodie E.L."/>
            <person name="Williams K.H."/>
            <person name="Hubbard S.S."/>
            <person name="Banfield J.F."/>
        </authorList>
    </citation>
    <scope>NUCLEOTIDE SEQUENCE [LARGE SCALE GENOMIC DNA]</scope>
</reference>
<dbReference type="PANTHER" id="PTHR12213:SF0">
    <property type="entry name" value="CORRINOID ADENOSYLTRANSFERASE MMAB"/>
    <property type="match status" value="1"/>
</dbReference>
<keyword evidence="3 6" id="KW-0808">Transferase</keyword>
<comment type="catalytic activity">
    <reaction evidence="6">
        <text>2 cob(II)alamin + reduced [electron-transfer flavoprotein] + 2 ATP = 2 adenosylcob(III)alamin + 2 triphosphate + oxidized [electron-transfer flavoprotein] + 3 H(+)</text>
        <dbReference type="Rhea" id="RHEA:28671"/>
        <dbReference type="Rhea" id="RHEA-COMP:10685"/>
        <dbReference type="Rhea" id="RHEA-COMP:10686"/>
        <dbReference type="ChEBI" id="CHEBI:15378"/>
        <dbReference type="ChEBI" id="CHEBI:16304"/>
        <dbReference type="ChEBI" id="CHEBI:18036"/>
        <dbReference type="ChEBI" id="CHEBI:18408"/>
        <dbReference type="ChEBI" id="CHEBI:30616"/>
        <dbReference type="ChEBI" id="CHEBI:57692"/>
        <dbReference type="ChEBI" id="CHEBI:58307"/>
        <dbReference type="EC" id="2.5.1.17"/>
    </reaction>
</comment>
<dbReference type="Pfam" id="PF01923">
    <property type="entry name" value="Cob_adeno_trans"/>
    <property type="match status" value="1"/>
</dbReference>
<organism evidence="8 9">
    <name type="scientific">Candidatus Uhrbacteria bacterium RIFCSPLOWO2_02_FULL_51_9</name>
    <dbReference type="NCBI Taxonomy" id="1802410"/>
    <lineage>
        <taxon>Bacteria</taxon>
        <taxon>Candidatus Uhriibacteriota</taxon>
    </lineage>
</organism>
<dbReference type="InterPro" id="IPR036451">
    <property type="entry name" value="CblAdoTrfase-like_sf"/>
</dbReference>
<comment type="caution">
    <text evidence="8">The sequence shown here is derived from an EMBL/GenBank/DDBJ whole genome shotgun (WGS) entry which is preliminary data.</text>
</comment>
<evidence type="ECO:0000256" key="4">
    <source>
        <dbReference type="ARBA" id="ARBA00022741"/>
    </source>
</evidence>
<dbReference type="SUPFAM" id="SSF89028">
    <property type="entry name" value="Cobalamin adenosyltransferase-like"/>
    <property type="match status" value="1"/>
</dbReference>
<dbReference type="Gene3D" id="1.20.1200.10">
    <property type="entry name" value="Cobalamin adenosyltransferase-like"/>
    <property type="match status" value="1"/>
</dbReference>
<dbReference type="InterPro" id="IPR016030">
    <property type="entry name" value="CblAdoTrfase-like"/>
</dbReference>
<name>A0A1F7VEI5_9BACT</name>
<accession>A0A1F7VEI5</accession>
<keyword evidence="6" id="KW-0169">Cobalamin biosynthesis</keyword>
<feature type="domain" description="Cobalamin adenosyltransferase-like" evidence="7">
    <location>
        <begin position="3"/>
        <end position="172"/>
    </location>
</feature>
<dbReference type="EC" id="2.5.1.17" evidence="6"/>
<dbReference type="Proteomes" id="UP000176678">
    <property type="component" value="Unassembled WGS sequence"/>
</dbReference>
<dbReference type="AlphaFoldDB" id="A0A1F7VEI5"/>
<dbReference type="PANTHER" id="PTHR12213">
    <property type="entry name" value="CORRINOID ADENOSYLTRANSFERASE"/>
    <property type="match status" value="1"/>
</dbReference>
<evidence type="ECO:0000313" key="9">
    <source>
        <dbReference type="Proteomes" id="UP000176678"/>
    </source>
</evidence>
<evidence type="ECO:0000256" key="5">
    <source>
        <dbReference type="ARBA" id="ARBA00022840"/>
    </source>
</evidence>
<dbReference type="UniPathway" id="UPA00148">
    <property type="reaction ID" value="UER00233"/>
</dbReference>
<dbReference type="FunFam" id="1.20.1200.10:FF:000001">
    <property type="entry name" value="Cob(I)yrinic acid a,c-diamide adenosyltransferase"/>
    <property type="match status" value="1"/>
</dbReference>
<comment type="subunit">
    <text evidence="2">Homotrimer.</text>
</comment>
<dbReference type="NCBIfam" id="TIGR00636">
    <property type="entry name" value="PduO_Nterm"/>
    <property type="match status" value="1"/>
</dbReference>
<comment type="pathway">
    <text evidence="6">Cofactor biosynthesis; adenosylcobalamin biosynthesis; adenosylcobalamin from cob(II)yrinate a,c-diamide: step 2/7.</text>
</comment>
<evidence type="ECO:0000313" key="8">
    <source>
        <dbReference type="EMBL" id="OGL88851.1"/>
    </source>
</evidence>
<evidence type="ECO:0000259" key="7">
    <source>
        <dbReference type="Pfam" id="PF01923"/>
    </source>
</evidence>
<keyword evidence="4 6" id="KW-0547">Nucleotide-binding</keyword>
<evidence type="ECO:0000256" key="2">
    <source>
        <dbReference type="ARBA" id="ARBA00011233"/>
    </source>
</evidence>
<sequence>MKIYTKTGDTGETSLFGAGRVRKDHLRVRAYGEIDEVNSLLGLARAAILNHEKTKELDPVLARIQDRLFIMGSMLSTPQEAALYTKIPRLAVEDVIFLEVAIDRLALQLPHLHHFILPGGSHAAGQLHVARAVCRRAERTMVALARDATLDPALMQYINRLSDFLFEAARWVNSALGVSETPWRG</sequence>
<dbReference type="GO" id="GO:0005524">
    <property type="term" value="F:ATP binding"/>
    <property type="evidence" value="ECO:0007669"/>
    <property type="project" value="UniProtKB-UniRule"/>
</dbReference>
<dbReference type="InterPro" id="IPR029499">
    <property type="entry name" value="PduO-typ"/>
</dbReference>
<dbReference type="EMBL" id="MGES01000024">
    <property type="protein sequence ID" value="OGL88851.1"/>
    <property type="molecule type" value="Genomic_DNA"/>
</dbReference>
<proteinExistence type="inferred from homology"/>
<evidence type="ECO:0000256" key="6">
    <source>
        <dbReference type="RuleBase" id="RU366026"/>
    </source>
</evidence>
<keyword evidence="5 6" id="KW-0067">ATP-binding</keyword>
<dbReference type="GO" id="GO:0009236">
    <property type="term" value="P:cobalamin biosynthetic process"/>
    <property type="evidence" value="ECO:0007669"/>
    <property type="project" value="UniProtKB-UniRule"/>
</dbReference>
<protein>
    <recommendedName>
        <fullName evidence="6">Corrinoid adenosyltransferase</fullName>
        <ecNumber evidence="6">2.5.1.17</ecNumber>
    </recommendedName>
    <alternativeName>
        <fullName evidence="6">Cob(II)alamin adenosyltransferase</fullName>
    </alternativeName>
    <alternativeName>
        <fullName evidence="6">Cob(II)yrinic acid a,c-diamide adenosyltransferase</fullName>
    </alternativeName>
    <alternativeName>
        <fullName evidence="6">Cobinamide/cobalamin adenosyltransferase</fullName>
    </alternativeName>
</protein>
<evidence type="ECO:0000256" key="1">
    <source>
        <dbReference type="ARBA" id="ARBA00007487"/>
    </source>
</evidence>
<dbReference type="GO" id="GO:0008817">
    <property type="term" value="F:corrinoid adenosyltransferase activity"/>
    <property type="evidence" value="ECO:0007669"/>
    <property type="project" value="UniProtKB-UniRule"/>
</dbReference>
<gene>
    <name evidence="8" type="ORF">A3H75_01000</name>
</gene>
<comment type="catalytic activity">
    <reaction evidence="6">
        <text>2 cob(II)yrinate a,c diamide + reduced [electron-transfer flavoprotein] + 2 ATP = 2 adenosylcob(III)yrinate a,c-diamide + 2 triphosphate + oxidized [electron-transfer flavoprotein] + 3 H(+)</text>
        <dbReference type="Rhea" id="RHEA:11528"/>
        <dbReference type="Rhea" id="RHEA-COMP:10685"/>
        <dbReference type="Rhea" id="RHEA-COMP:10686"/>
        <dbReference type="ChEBI" id="CHEBI:15378"/>
        <dbReference type="ChEBI" id="CHEBI:18036"/>
        <dbReference type="ChEBI" id="CHEBI:30616"/>
        <dbReference type="ChEBI" id="CHEBI:57692"/>
        <dbReference type="ChEBI" id="CHEBI:58307"/>
        <dbReference type="ChEBI" id="CHEBI:58503"/>
        <dbReference type="ChEBI" id="CHEBI:58537"/>
        <dbReference type="EC" id="2.5.1.17"/>
    </reaction>
</comment>